<accession>A0A0R1YL71</accession>
<dbReference type="Proteomes" id="UP000051010">
    <property type="component" value="Unassembled WGS sequence"/>
</dbReference>
<dbReference type="EMBL" id="AZFZ01000038">
    <property type="protein sequence ID" value="KRM43095.1"/>
    <property type="molecule type" value="Genomic_DNA"/>
</dbReference>
<protein>
    <submittedName>
        <fullName evidence="1">Uncharacterized protein</fullName>
    </submittedName>
</protein>
<name>A0A0R1YL71_9LACO</name>
<organism evidence="1 2">
    <name type="scientific">Lentilactobacillus parafarraginis DSM 18390 = JCM 14109</name>
    <dbReference type="NCBI Taxonomy" id="1423786"/>
    <lineage>
        <taxon>Bacteria</taxon>
        <taxon>Bacillati</taxon>
        <taxon>Bacillota</taxon>
        <taxon>Bacilli</taxon>
        <taxon>Lactobacillales</taxon>
        <taxon>Lactobacillaceae</taxon>
        <taxon>Lentilactobacillus</taxon>
    </lineage>
</organism>
<evidence type="ECO:0000313" key="2">
    <source>
        <dbReference type="Proteomes" id="UP000051010"/>
    </source>
</evidence>
<proteinExistence type="predicted"/>
<dbReference type="AlphaFoldDB" id="A0A0R1YL71"/>
<evidence type="ECO:0000313" key="1">
    <source>
        <dbReference type="EMBL" id="KRM43095.1"/>
    </source>
</evidence>
<gene>
    <name evidence="1" type="ORF">FD47_GL001690</name>
</gene>
<sequence>MTSSGFFAPSLSPVSFEFVNEINTRFYFNRFDRRLAIISLVLDNLFVSNYPNFTKNGQPLKYRAQRSGK</sequence>
<reference evidence="1 2" key="1">
    <citation type="journal article" date="2015" name="Genome Announc.">
        <title>Expanding the biotechnology potential of lactobacilli through comparative genomics of 213 strains and associated genera.</title>
        <authorList>
            <person name="Sun Z."/>
            <person name="Harris H.M."/>
            <person name="McCann A."/>
            <person name="Guo C."/>
            <person name="Argimon S."/>
            <person name="Zhang W."/>
            <person name="Yang X."/>
            <person name="Jeffery I.B."/>
            <person name="Cooney J.C."/>
            <person name="Kagawa T.F."/>
            <person name="Liu W."/>
            <person name="Song Y."/>
            <person name="Salvetti E."/>
            <person name="Wrobel A."/>
            <person name="Rasinkangas P."/>
            <person name="Parkhill J."/>
            <person name="Rea M.C."/>
            <person name="O'Sullivan O."/>
            <person name="Ritari J."/>
            <person name="Douillard F.P."/>
            <person name="Paul Ross R."/>
            <person name="Yang R."/>
            <person name="Briner A.E."/>
            <person name="Felis G.E."/>
            <person name="de Vos W.M."/>
            <person name="Barrangou R."/>
            <person name="Klaenhammer T.R."/>
            <person name="Caufield P.W."/>
            <person name="Cui Y."/>
            <person name="Zhang H."/>
            <person name="O'Toole P.W."/>
        </authorList>
    </citation>
    <scope>NUCLEOTIDE SEQUENCE [LARGE SCALE GENOMIC DNA]</scope>
    <source>
        <strain evidence="1 2">DSM 18390</strain>
    </source>
</reference>
<comment type="caution">
    <text evidence="1">The sequence shown here is derived from an EMBL/GenBank/DDBJ whole genome shotgun (WGS) entry which is preliminary data.</text>
</comment>